<accession>N9XLS7</accession>
<proteinExistence type="predicted"/>
<dbReference type="NCBIfam" id="TIGR02532">
    <property type="entry name" value="IV_pilin_GFxxxE"/>
    <property type="match status" value="1"/>
</dbReference>
<dbReference type="InterPro" id="IPR012902">
    <property type="entry name" value="N_methyl_site"/>
</dbReference>
<evidence type="ECO:0000256" key="2">
    <source>
        <dbReference type="ARBA" id="ARBA00022481"/>
    </source>
</evidence>
<dbReference type="Pfam" id="PF07963">
    <property type="entry name" value="N_methyl"/>
    <property type="match status" value="1"/>
</dbReference>
<dbReference type="GO" id="GO:0016020">
    <property type="term" value="C:membrane"/>
    <property type="evidence" value="ECO:0007669"/>
    <property type="project" value="UniProtKB-SubCell"/>
</dbReference>
<evidence type="ECO:0000256" key="5">
    <source>
        <dbReference type="ARBA" id="ARBA00023136"/>
    </source>
</evidence>
<dbReference type="HOGENOM" id="CLU_143357_1_0_9"/>
<dbReference type="PATRIC" id="fig|999411.4.peg.2243"/>
<comment type="subcellular location">
    <subcellularLocation>
        <location evidence="1">Membrane</location>
        <topology evidence="1">Single-pass membrane protein</topology>
    </subcellularLocation>
</comment>
<dbReference type="EMBL" id="AGYT01000012">
    <property type="protein sequence ID" value="ENZ00638.1"/>
    <property type="molecule type" value="Genomic_DNA"/>
</dbReference>
<organism evidence="7 8">
    <name type="scientific">Clostridium thermobutyricum</name>
    <dbReference type="NCBI Taxonomy" id="29372"/>
    <lineage>
        <taxon>Bacteria</taxon>
        <taxon>Bacillati</taxon>
        <taxon>Bacillota</taxon>
        <taxon>Clostridia</taxon>
        <taxon>Eubacteriales</taxon>
        <taxon>Clostridiaceae</taxon>
        <taxon>Clostridium</taxon>
    </lineage>
</organism>
<comment type="caution">
    <text evidence="7">The sequence shown here is derived from an EMBL/GenBank/DDBJ whole genome shotgun (WGS) entry which is preliminary data.</text>
</comment>
<dbReference type="eggNOG" id="COG2165">
    <property type="taxonomic scope" value="Bacteria"/>
</dbReference>
<sequence length="148" mass="15724">MKDIAKNKKKKGFTLIEMVAVVAIIGILAAILVPKITGYMKEAKKTAVIDQARKVTQAYETAEMKGKTVDSSGKVVIETSTAVNAISDPTMLSLLDDSNTPIATTLKNLCKTGKIATIADCFDIVAGGEFTVDSDGYYQGDVVDTVSK</sequence>
<gene>
    <name evidence="7" type="ORF">HMPREF1092_02290</name>
</gene>
<dbReference type="AlphaFoldDB" id="N9XLS7"/>
<dbReference type="RefSeq" id="WP_002598766.1">
    <property type="nucleotide sequence ID" value="NZ_KB850956.1"/>
</dbReference>
<name>N9XLS7_9CLOT</name>
<evidence type="ECO:0000313" key="7">
    <source>
        <dbReference type="EMBL" id="ENZ00638.1"/>
    </source>
</evidence>
<reference evidence="7 8" key="1">
    <citation type="submission" date="2013-01" db="EMBL/GenBank/DDBJ databases">
        <title>The Genome Sequence of Clostridium colicanis 209318.</title>
        <authorList>
            <consortium name="The Broad Institute Genome Sequencing Platform"/>
            <person name="Earl A."/>
            <person name="Ward D."/>
            <person name="Feldgarden M."/>
            <person name="Gevers D."/>
            <person name="Courvalin P."/>
            <person name="Lambert T."/>
            <person name="Walker B."/>
            <person name="Young S.K."/>
            <person name="Zeng Q."/>
            <person name="Gargeya S."/>
            <person name="Fitzgerald M."/>
            <person name="Haas B."/>
            <person name="Abouelleil A."/>
            <person name="Alvarado L."/>
            <person name="Arachchi H.M."/>
            <person name="Berlin A.M."/>
            <person name="Chapman S.B."/>
            <person name="Dewar J."/>
            <person name="Goldberg J."/>
            <person name="Griggs A."/>
            <person name="Gujja S."/>
            <person name="Hansen M."/>
            <person name="Howarth C."/>
            <person name="Imamovic A."/>
            <person name="Larimer J."/>
            <person name="McCowan C."/>
            <person name="Murphy C."/>
            <person name="Neiman D."/>
            <person name="Pearson M."/>
            <person name="Priest M."/>
            <person name="Roberts A."/>
            <person name="Saif S."/>
            <person name="Shea T."/>
            <person name="Sisk P."/>
            <person name="Sykes S."/>
            <person name="Wortman J."/>
            <person name="Nusbaum C."/>
            <person name="Birren B."/>
        </authorList>
    </citation>
    <scope>NUCLEOTIDE SEQUENCE [LARGE SCALE GENOMIC DNA]</scope>
    <source>
        <strain evidence="7 8">209318</strain>
    </source>
</reference>
<dbReference type="Proteomes" id="UP000013097">
    <property type="component" value="Unassembled WGS sequence"/>
</dbReference>
<dbReference type="PANTHER" id="PTHR30093">
    <property type="entry name" value="GENERAL SECRETION PATHWAY PROTEIN G"/>
    <property type="match status" value="1"/>
</dbReference>
<evidence type="ECO:0000256" key="1">
    <source>
        <dbReference type="ARBA" id="ARBA00004167"/>
    </source>
</evidence>
<keyword evidence="3 6" id="KW-0812">Transmembrane</keyword>
<keyword evidence="8" id="KW-1185">Reference proteome</keyword>
<dbReference type="Gene3D" id="3.30.700.10">
    <property type="entry name" value="Glycoprotein, Type 4 Pilin"/>
    <property type="match status" value="1"/>
</dbReference>
<feature type="transmembrane region" description="Helical" evidence="6">
    <location>
        <begin position="12"/>
        <end position="33"/>
    </location>
</feature>
<evidence type="ECO:0000256" key="4">
    <source>
        <dbReference type="ARBA" id="ARBA00022989"/>
    </source>
</evidence>
<keyword evidence="4 6" id="KW-1133">Transmembrane helix</keyword>
<dbReference type="PROSITE" id="PS00409">
    <property type="entry name" value="PROKAR_NTER_METHYL"/>
    <property type="match status" value="1"/>
</dbReference>
<dbReference type="SUPFAM" id="SSF54523">
    <property type="entry name" value="Pili subunits"/>
    <property type="match status" value="1"/>
</dbReference>
<keyword evidence="2" id="KW-0488">Methylation</keyword>
<dbReference type="PANTHER" id="PTHR30093:SF44">
    <property type="entry name" value="TYPE II SECRETION SYSTEM CORE PROTEIN G"/>
    <property type="match status" value="1"/>
</dbReference>
<keyword evidence="5 6" id="KW-0472">Membrane</keyword>
<evidence type="ECO:0000256" key="6">
    <source>
        <dbReference type="SAM" id="Phobius"/>
    </source>
</evidence>
<protein>
    <submittedName>
        <fullName evidence="7">Prepilin-type N-terminal cleavage/methylation domain-containing protein</fullName>
    </submittedName>
</protein>
<evidence type="ECO:0000256" key="3">
    <source>
        <dbReference type="ARBA" id="ARBA00022692"/>
    </source>
</evidence>
<evidence type="ECO:0000313" key="8">
    <source>
        <dbReference type="Proteomes" id="UP000013097"/>
    </source>
</evidence>
<dbReference type="InterPro" id="IPR045584">
    <property type="entry name" value="Pilin-like"/>
</dbReference>